<organism evidence="2 3">
    <name type="scientific">Anoxybacillus pushchinoensis</name>
    <dbReference type="NCBI Taxonomy" id="150248"/>
    <lineage>
        <taxon>Bacteria</taxon>
        <taxon>Bacillati</taxon>
        <taxon>Bacillota</taxon>
        <taxon>Bacilli</taxon>
        <taxon>Bacillales</taxon>
        <taxon>Anoxybacillaceae</taxon>
        <taxon>Anoxybacillus</taxon>
    </lineage>
</organism>
<dbReference type="AlphaFoldDB" id="A0A1I0TF75"/>
<dbReference type="Proteomes" id="UP000198979">
    <property type="component" value="Unassembled WGS sequence"/>
</dbReference>
<keyword evidence="1" id="KW-0175">Coiled coil</keyword>
<evidence type="ECO:0000256" key="1">
    <source>
        <dbReference type="SAM" id="Coils"/>
    </source>
</evidence>
<dbReference type="RefSeq" id="WP_091702872.1">
    <property type="nucleotide sequence ID" value="NZ_FOJQ01000024.1"/>
</dbReference>
<accession>A0A1I0TF75</accession>
<dbReference type="STRING" id="150248.SAMN05216169_102414"/>
<sequence length="659" mass="76804">MKTIFGIIERERRPNKKYMFVKVLAEYKDHQLIEVKDPCLDYPSEGEVIWSPVPEGINVGKLGFYTIEEREEEDYIGKPIYSKYMVYTELEDLKYYEVVKIPFSLAKNTEIIYLIQNGIDAPQKFSSDILLLTNDNYLIGPYRTKQTKDGKWAIDSSDDKWLEIRKKSINLVEYYDKNIGETRYFTSTMLMDRVEDYLDCATNERIMRYALKTLKEYQQVQEISRKIISQLSDLVSELPSQVHYERIMTAIELLTKYEVTEEDVSRFEGELLQYPAIQKKMQALLEEKFNAEKKRIEEEHRKTLNETAHLRKEKEHLLLEMEKLSQQIKLSEEKLKKADKALNDKIKEMKENIFCTLADLVPLASLGITVSQHQVTNYRDESLWMVKDNEEALVYDNTHDLLEYAVKNLSMLGIEDNKALLVAKTVVGAMLFRTPIVIKGGTSFELAQVIGWTIAGNEHLTIFPDMKNFNNQTLVESFSNYVRSDCVKSVHLCQIENSPAELYLPSFLDYWRISIEESLPELVLISIKEDSDLTDSFIQKLPFAPIIDADGMVTNANIRSLRKARSLVFGSISSHLLIEDDILRRKSSEFSSFLEIVKEVIPFTKQKESFNKWFRLLEDELLEEEEVSVWITKVLLQPYIANEKAMKILEEFDYESMIV</sequence>
<keyword evidence="3" id="KW-1185">Reference proteome</keyword>
<gene>
    <name evidence="2" type="ORF">SAMN05216169_102414</name>
</gene>
<evidence type="ECO:0000313" key="3">
    <source>
        <dbReference type="Proteomes" id="UP000198979"/>
    </source>
</evidence>
<evidence type="ECO:0000313" key="2">
    <source>
        <dbReference type="EMBL" id="SFA50400.1"/>
    </source>
</evidence>
<dbReference type="OrthoDB" id="2961519at2"/>
<protein>
    <submittedName>
        <fullName evidence="2">Uncharacterized protein</fullName>
    </submittedName>
</protein>
<name>A0A1I0TF75_9BACL</name>
<proteinExistence type="predicted"/>
<reference evidence="3" key="1">
    <citation type="submission" date="2016-10" db="EMBL/GenBank/DDBJ databases">
        <authorList>
            <person name="Varghese N."/>
            <person name="Submissions S."/>
        </authorList>
    </citation>
    <scope>NUCLEOTIDE SEQUENCE [LARGE SCALE GENOMIC DNA]</scope>
    <source>
        <strain evidence="3">K1</strain>
    </source>
</reference>
<dbReference type="EMBL" id="FOJQ01000024">
    <property type="protein sequence ID" value="SFA50400.1"/>
    <property type="molecule type" value="Genomic_DNA"/>
</dbReference>
<feature type="coiled-coil region" evidence="1">
    <location>
        <begin position="286"/>
        <end position="352"/>
    </location>
</feature>